<dbReference type="SUPFAM" id="SSF46785">
    <property type="entry name" value="Winged helix' DNA-binding domain"/>
    <property type="match status" value="1"/>
</dbReference>
<evidence type="ECO:0000313" key="5">
    <source>
        <dbReference type="EMBL" id="RNL42056.1"/>
    </source>
</evidence>
<dbReference type="AlphaFoldDB" id="A0A3N0B613"/>
<organism evidence="5 6">
    <name type="scientific">Slackia equolifaciens</name>
    <dbReference type="NCBI Taxonomy" id="498718"/>
    <lineage>
        <taxon>Bacteria</taxon>
        <taxon>Bacillati</taxon>
        <taxon>Actinomycetota</taxon>
        <taxon>Coriobacteriia</taxon>
        <taxon>Eggerthellales</taxon>
        <taxon>Eggerthellaceae</taxon>
        <taxon>Slackia</taxon>
    </lineage>
</organism>
<keyword evidence="3" id="KW-0804">Transcription</keyword>
<dbReference type="PANTHER" id="PTHR38445:SF9">
    <property type="entry name" value="HTH-TYPE TRANSCRIPTIONAL REPRESSOR YTRA"/>
    <property type="match status" value="1"/>
</dbReference>
<sequence>MPDFKLDETSGLPVWVQLRNRFIYLIKTGYYKPGDQLPSVRSLAAEISINYNTVSKAYVDLEHTGYVMSVRGRGVFVRETPESSREEMLSAVDTVIEDAIKRCMSMGMSLDEVKLRMLDVAHKVQEEGGALAQEKRMLYERNERRKGL</sequence>
<feature type="domain" description="HTH gntR-type" evidence="4">
    <location>
        <begin position="12"/>
        <end position="80"/>
    </location>
</feature>
<evidence type="ECO:0000256" key="3">
    <source>
        <dbReference type="ARBA" id="ARBA00023163"/>
    </source>
</evidence>
<dbReference type="PROSITE" id="PS50949">
    <property type="entry name" value="HTH_GNTR"/>
    <property type="match status" value="1"/>
</dbReference>
<dbReference type="Gene3D" id="1.10.10.10">
    <property type="entry name" value="Winged helix-like DNA-binding domain superfamily/Winged helix DNA-binding domain"/>
    <property type="match status" value="1"/>
</dbReference>
<proteinExistence type="predicted"/>
<evidence type="ECO:0000256" key="1">
    <source>
        <dbReference type="ARBA" id="ARBA00023015"/>
    </source>
</evidence>
<protein>
    <submittedName>
        <fullName evidence="5">GntR family transcriptional regulator</fullName>
    </submittedName>
</protein>
<dbReference type="Proteomes" id="UP000269591">
    <property type="component" value="Unassembled WGS sequence"/>
</dbReference>
<evidence type="ECO:0000259" key="4">
    <source>
        <dbReference type="PROSITE" id="PS50949"/>
    </source>
</evidence>
<dbReference type="EMBL" id="QIBX01000001">
    <property type="protein sequence ID" value="RNL42056.1"/>
    <property type="molecule type" value="Genomic_DNA"/>
</dbReference>
<keyword evidence="6" id="KW-1185">Reference proteome</keyword>
<dbReference type="GO" id="GO:0003677">
    <property type="term" value="F:DNA binding"/>
    <property type="evidence" value="ECO:0007669"/>
    <property type="project" value="UniProtKB-KW"/>
</dbReference>
<evidence type="ECO:0000313" key="6">
    <source>
        <dbReference type="Proteomes" id="UP000269591"/>
    </source>
</evidence>
<dbReference type="RefSeq" id="WP_123207915.1">
    <property type="nucleotide sequence ID" value="NZ_JBHTHO010000051.1"/>
</dbReference>
<dbReference type="SMART" id="SM00345">
    <property type="entry name" value="HTH_GNTR"/>
    <property type="match status" value="1"/>
</dbReference>
<dbReference type="Pfam" id="PF00392">
    <property type="entry name" value="GntR"/>
    <property type="match status" value="1"/>
</dbReference>
<dbReference type="InterPro" id="IPR036388">
    <property type="entry name" value="WH-like_DNA-bd_sf"/>
</dbReference>
<keyword evidence="2" id="KW-0238">DNA-binding</keyword>
<dbReference type="OrthoDB" id="4307011at2"/>
<name>A0A3N0B613_9ACTN</name>
<dbReference type="PANTHER" id="PTHR38445">
    <property type="entry name" value="HTH-TYPE TRANSCRIPTIONAL REPRESSOR YTRA"/>
    <property type="match status" value="1"/>
</dbReference>
<dbReference type="GO" id="GO:0003700">
    <property type="term" value="F:DNA-binding transcription factor activity"/>
    <property type="evidence" value="ECO:0007669"/>
    <property type="project" value="InterPro"/>
</dbReference>
<evidence type="ECO:0000256" key="2">
    <source>
        <dbReference type="ARBA" id="ARBA00023125"/>
    </source>
</evidence>
<gene>
    <name evidence="5" type="ORF">DMP06_01200</name>
</gene>
<reference evidence="6" key="1">
    <citation type="submission" date="2018-05" db="EMBL/GenBank/DDBJ databases">
        <title>Genome Sequencing of selected type strains of the family Eggerthellaceae.</title>
        <authorList>
            <person name="Danylec N."/>
            <person name="Stoll D.A."/>
            <person name="Doetsch A."/>
            <person name="Huch M."/>
        </authorList>
    </citation>
    <scope>NUCLEOTIDE SEQUENCE [LARGE SCALE GENOMIC DNA]</scope>
    <source>
        <strain evidence="6">DSM 24851</strain>
    </source>
</reference>
<dbReference type="InterPro" id="IPR036390">
    <property type="entry name" value="WH_DNA-bd_sf"/>
</dbReference>
<keyword evidence="1" id="KW-0805">Transcription regulation</keyword>
<comment type="caution">
    <text evidence="5">The sequence shown here is derived from an EMBL/GenBank/DDBJ whole genome shotgun (WGS) entry which is preliminary data.</text>
</comment>
<dbReference type="InterPro" id="IPR000524">
    <property type="entry name" value="Tscrpt_reg_HTH_GntR"/>
</dbReference>
<accession>A0A3N0B613</accession>
<dbReference type="CDD" id="cd07377">
    <property type="entry name" value="WHTH_GntR"/>
    <property type="match status" value="1"/>
</dbReference>